<sequence>MHDDEQRMLIPGTYLELADNHKTYLELLNLVCYLDDANYNGRIIPYGTTKKEREHTETMIATLKDMPVYAKITKNRKGEPTFKGHEMRVASNGEITFDTIPIGTHTKVWVENREVTTVKGETKTLPCVMAAQRIWKRNRNAVEAIKRLFAAGKLHNSWEIETSVYEFKDGLKYLKEYVFEGNCFLADDAIGGGSEPAYGESSAVLSVASQEEEPMDCEKMIAEALCRDLEESEVNEQMEDEKVVEQVVTEASEAKVPVEAEQAEQTALAQEQAETEVAMSTERDIRMAIMKAFQTSKPENDERRYAWLSFLFPEDHKAWFHDEGREAKELDYIEVSYEVDEAGNVRILDEQPVTMAATPREMPQVLAEKDQQIAERDAQLAEKETMIGEMQTELSNLQQYKELYDKAEAEKAEAKRQSEIAELRTYVEQAECFTQEEMAELAPLIEKLEVSEVKARVADKLMSGKLKTETSSVMPRRSLEDDEGVFDSNKKTNADVWNDFIRK</sequence>
<proteinExistence type="predicted"/>
<organism evidence="2">
    <name type="scientific">Siphoviridae sp. ctAvK3</name>
    <dbReference type="NCBI Taxonomy" id="2826184"/>
    <lineage>
        <taxon>Viruses</taxon>
        <taxon>Duplodnaviria</taxon>
        <taxon>Heunggongvirae</taxon>
        <taxon>Uroviricota</taxon>
        <taxon>Caudoviricetes</taxon>
    </lineage>
</organism>
<protein>
    <submittedName>
        <fullName evidence="2">Uncharacterized protein</fullName>
    </submittedName>
</protein>
<keyword evidence="1" id="KW-0175">Coiled coil</keyword>
<reference evidence="2" key="1">
    <citation type="journal article" date="2021" name="Proc. Natl. Acad. Sci. U.S.A.">
        <title>A Catalog of Tens of Thousands of Viruses from Human Metagenomes Reveals Hidden Associations with Chronic Diseases.</title>
        <authorList>
            <person name="Tisza M.J."/>
            <person name="Buck C.B."/>
        </authorList>
    </citation>
    <scope>NUCLEOTIDE SEQUENCE</scope>
    <source>
        <strain evidence="2">CtAvK3</strain>
    </source>
</reference>
<evidence type="ECO:0000313" key="2">
    <source>
        <dbReference type="EMBL" id="DAD81999.1"/>
    </source>
</evidence>
<name>A0A8S5MIZ1_9CAUD</name>
<accession>A0A8S5MIZ1</accession>
<feature type="coiled-coil region" evidence="1">
    <location>
        <begin position="390"/>
        <end position="429"/>
    </location>
</feature>
<evidence type="ECO:0000256" key="1">
    <source>
        <dbReference type="SAM" id="Coils"/>
    </source>
</evidence>
<dbReference type="EMBL" id="BK014910">
    <property type="protein sequence ID" value="DAD81999.1"/>
    <property type="molecule type" value="Genomic_DNA"/>
</dbReference>